<dbReference type="EMBL" id="JACIEG010000003">
    <property type="protein sequence ID" value="MBB3969476.1"/>
    <property type="molecule type" value="Genomic_DNA"/>
</dbReference>
<accession>A0ABR6I8U5</accession>
<protein>
    <submittedName>
        <fullName evidence="2">Outer membrane protein</fullName>
    </submittedName>
</protein>
<proteinExistence type="predicted"/>
<dbReference type="Proteomes" id="UP000583101">
    <property type="component" value="Unassembled WGS sequence"/>
</dbReference>
<evidence type="ECO:0000313" key="2">
    <source>
        <dbReference type="EMBL" id="MBB3969476.1"/>
    </source>
</evidence>
<sequence>MITDHTKANTELKSIVAAKNWNIPEPSPTLVAPDAMLTTSKGADFDRSYVNMMVKDHKKTVMLFEHAAQTLPDPDLKAFAAKTLPILRQHYTAIQQIADQLGIAYDK</sequence>
<dbReference type="PANTHER" id="PTHR38593">
    <property type="entry name" value="BLR2558 PROTEIN"/>
    <property type="match status" value="1"/>
</dbReference>
<dbReference type="Pfam" id="PF13628">
    <property type="entry name" value="DUF4142"/>
    <property type="match status" value="1"/>
</dbReference>
<name>A0ABR6I8U5_9SPHI</name>
<dbReference type="PANTHER" id="PTHR38593:SF1">
    <property type="entry name" value="BLR2558 PROTEIN"/>
    <property type="match status" value="1"/>
</dbReference>
<dbReference type="Gene3D" id="1.20.1260.10">
    <property type="match status" value="1"/>
</dbReference>
<gene>
    <name evidence="2" type="ORF">GGR35_002079</name>
</gene>
<comment type="caution">
    <text evidence="2">The sequence shown here is derived from an EMBL/GenBank/DDBJ whole genome shotgun (WGS) entry which is preliminary data.</text>
</comment>
<evidence type="ECO:0000313" key="3">
    <source>
        <dbReference type="Proteomes" id="UP000583101"/>
    </source>
</evidence>
<reference evidence="2 3" key="1">
    <citation type="submission" date="2020-08" db="EMBL/GenBank/DDBJ databases">
        <title>Genomic Encyclopedia of Type Strains, Phase IV (KMG-IV): sequencing the most valuable type-strain genomes for metagenomic binning, comparative biology and taxonomic classification.</title>
        <authorList>
            <person name="Goeker M."/>
        </authorList>
    </citation>
    <scope>NUCLEOTIDE SEQUENCE [LARGE SCALE GENOMIC DNA]</scope>
    <source>
        <strain evidence="2 3">DSM 100995</strain>
    </source>
</reference>
<dbReference type="InterPro" id="IPR012347">
    <property type="entry name" value="Ferritin-like"/>
</dbReference>
<evidence type="ECO:0000259" key="1">
    <source>
        <dbReference type="Pfam" id="PF13628"/>
    </source>
</evidence>
<dbReference type="InterPro" id="IPR025419">
    <property type="entry name" value="DUF4142"/>
</dbReference>
<feature type="domain" description="DUF4142" evidence="1">
    <location>
        <begin position="1"/>
        <end position="97"/>
    </location>
</feature>
<organism evidence="2 3">
    <name type="scientific">Mucilaginibacter phyllosphaerae</name>
    <dbReference type="NCBI Taxonomy" id="1812349"/>
    <lineage>
        <taxon>Bacteria</taxon>
        <taxon>Pseudomonadati</taxon>
        <taxon>Bacteroidota</taxon>
        <taxon>Sphingobacteriia</taxon>
        <taxon>Sphingobacteriales</taxon>
        <taxon>Sphingobacteriaceae</taxon>
        <taxon>Mucilaginibacter</taxon>
    </lineage>
</organism>
<keyword evidence="3" id="KW-1185">Reference proteome</keyword>